<organism evidence="9">
    <name type="scientific">Clastoptera arizonana</name>
    <name type="common">Arizona spittle bug</name>
    <dbReference type="NCBI Taxonomy" id="38151"/>
    <lineage>
        <taxon>Eukaryota</taxon>
        <taxon>Metazoa</taxon>
        <taxon>Ecdysozoa</taxon>
        <taxon>Arthropoda</taxon>
        <taxon>Hexapoda</taxon>
        <taxon>Insecta</taxon>
        <taxon>Pterygota</taxon>
        <taxon>Neoptera</taxon>
        <taxon>Paraneoptera</taxon>
        <taxon>Hemiptera</taxon>
        <taxon>Auchenorrhyncha</taxon>
        <taxon>Cercopoidea</taxon>
        <taxon>Clastopteridae</taxon>
        <taxon>Clastoptera</taxon>
    </lineage>
</organism>
<reference evidence="9" key="1">
    <citation type="submission" date="2015-12" db="EMBL/GenBank/DDBJ databases">
        <title>De novo transcriptome assembly of four potential Pierce s Disease insect vectors from Arizona vineyards.</title>
        <authorList>
            <person name="Tassone E.E."/>
        </authorList>
    </citation>
    <scope>NUCLEOTIDE SEQUENCE</scope>
</reference>
<feature type="transmembrane region" description="Helical" evidence="8">
    <location>
        <begin position="60"/>
        <end position="77"/>
    </location>
</feature>
<keyword evidence="4 8" id="KW-1133">Transmembrane helix</keyword>
<keyword evidence="5 8" id="KW-0472">Membrane</keyword>
<evidence type="ECO:0000256" key="2">
    <source>
        <dbReference type="ARBA" id="ARBA00010631"/>
    </source>
</evidence>
<evidence type="ECO:0000256" key="7">
    <source>
        <dbReference type="ARBA" id="ARBA00032957"/>
    </source>
</evidence>
<dbReference type="InterPro" id="IPR033580">
    <property type="entry name" value="Nurim-like"/>
</dbReference>
<comment type="similarity">
    <text evidence="2">Belongs to the nurim family.</text>
</comment>
<evidence type="ECO:0000256" key="3">
    <source>
        <dbReference type="ARBA" id="ARBA00022692"/>
    </source>
</evidence>
<evidence type="ECO:0000256" key="4">
    <source>
        <dbReference type="ARBA" id="ARBA00022989"/>
    </source>
</evidence>
<comment type="subcellular location">
    <subcellularLocation>
        <location evidence="1">Nucleus inner membrane</location>
        <topology evidence="1">Multi-pass membrane protein</topology>
    </subcellularLocation>
</comment>
<dbReference type="PANTHER" id="PTHR31040">
    <property type="entry name" value="NURIM"/>
    <property type="match status" value="1"/>
</dbReference>
<dbReference type="PANTHER" id="PTHR31040:SF1">
    <property type="entry name" value="NURIM"/>
    <property type="match status" value="1"/>
</dbReference>
<evidence type="ECO:0000256" key="8">
    <source>
        <dbReference type="SAM" id="Phobius"/>
    </source>
</evidence>
<feature type="transmembrane region" description="Helical" evidence="8">
    <location>
        <begin position="97"/>
        <end position="114"/>
    </location>
</feature>
<keyword evidence="3 8" id="KW-0812">Transmembrane</keyword>
<protein>
    <recommendedName>
        <fullName evidence="7">Nuclear envelope membrane protein</fullName>
    </recommendedName>
    <alternativeName>
        <fullName evidence="6">Nuclear rim protein</fullName>
    </alternativeName>
</protein>
<dbReference type="AlphaFoldDB" id="A0A1B6BZJ2"/>
<dbReference type="EMBL" id="GEDC01030616">
    <property type="protein sequence ID" value="JAS06682.1"/>
    <property type="molecule type" value="Transcribed_RNA"/>
</dbReference>
<evidence type="ECO:0000256" key="5">
    <source>
        <dbReference type="ARBA" id="ARBA00023136"/>
    </source>
</evidence>
<accession>A0A1B6BZJ2</accession>
<evidence type="ECO:0000256" key="1">
    <source>
        <dbReference type="ARBA" id="ARBA00004473"/>
    </source>
</evidence>
<feature type="transmembrane region" description="Helical" evidence="8">
    <location>
        <begin position="134"/>
        <end position="153"/>
    </location>
</feature>
<gene>
    <name evidence="9" type="ORF">g.12113</name>
</gene>
<dbReference type="GO" id="GO:0005637">
    <property type="term" value="C:nuclear inner membrane"/>
    <property type="evidence" value="ECO:0007669"/>
    <property type="project" value="UniProtKB-SubCell"/>
</dbReference>
<feature type="transmembrane region" description="Helical" evidence="8">
    <location>
        <begin position="7"/>
        <end position="28"/>
    </location>
</feature>
<evidence type="ECO:0000256" key="6">
    <source>
        <dbReference type="ARBA" id="ARBA00031700"/>
    </source>
</evidence>
<name>A0A1B6BZJ2_9HEMI</name>
<sequence>MLNYLKTFLLCNVSLGSAIITCGTMISFTKFISHINYNNITLNHTTDYNDDYWYELHKPGLINLSLILVFLIQHSVLNPVFKKVMTLLQLQVLERSIFNIFSSVTLLILMRFWISTGNHSIWEINVYDNNLLWMLFTGIQVLGWVIIYIDSLVMDVSCKLGIKQVYYHLTGRPDPYSQKTHELNELTSKIPHSLVGFLMVLWIYPHMSMDRFLLAVVLSLFLFICMDADENMYNYILEQSRKKRL</sequence>
<proteinExistence type="inferred from homology"/>
<evidence type="ECO:0000313" key="9">
    <source>
        <dbReference type="EMBL" id="JAS06682.1"/>
    </source>
</evidence>